<dbReference type="AlphaFoldDB" id="A0A1Y2MI96"/>
<name>A0A1Y2MI96_PSEAH</name>
<organism evidence="2 3">
    <name type="scientific">Pseudonocardia autotrophica</name>
    <name type="common">Amycolata autotrophica</name>
    <name type="synonym">Nocardia autotrophica</name>
    <dbReference type="NCBI Taxonomy" id="2074"/>
    <lineage>
        <taxon>Bacteria</taxon>
        <taxon>Bacillati</taxon>
        <taxon>Actinomycetota</taxon>
        <taxon>Actinomycetes</taxon>
        <taxon>Pseudonocardiales</taxon>
        <taxon>Pseudonocardiaceae</taxon>
        <taxon>Pseudonocardia</taxon>
    </lineage>
</organism>
<evidence type="ECO:0000313" key="2">
    <source>
        <dbReference type="EMBL" id="OSY35005.1"/>
    </source>
</evidence>
<protein>
    <submittedName>
        <fullName evidence="2">Uncharacterized protein</fullName>
    </submittedName>
</protein>
<reference evidence="2 3" key="1">
    <citation type="submission" date="2016-09" db="EMBL/GenBank/DDBJ databases">
        <title>Pseudonocardia autotrophica DSM535, a candidate organism with high potential of specific P450 cytochromes.</title>
        <authorList>
            <person name="Grumaz C."/>
            <person name="Vainshtein Y."/>
            <person name="Kirstahler P."/>
            <person name="Sohn K."/>
        </authorList>
    </citation>
    <scope>NUCLEOTIDE SEQUENCE [LARGE SCALE GENOMIC DNA]</scope>
    <source>
        <strain evidence="2 3">DSM 535</strain>
    </source>
</reference>
<dbReference type="RefSeq" id="WP_085916439.1">
    <property type="nucleotide sequence ID" value="NZ_AP018920.1"/>
</dbReference>
<accession>A0A1Y2MI96</accession>
<proteinExistence type="predicted"/>
<gene>
    <name evidence="2" type="ORF">BG845_06388</name>
</gene>
<evidence type="ECO:0000313" key="3">
    <source>
        <dbReference type="Proteomes" id="UP000194360"/>
    </source>
</evidence>
<comment type="caution">
    <text evidence="2">The sequence shown here is derived from an EMBL/GenBank/DDBJ whole genome shotgun (WGS) entry which is preliminary data.</text>
</comment>
<feature type="region of interest" description="Disordered" evidence="1">
    <location>
        <begin position="173"/>
        <end position="197"/>
    </location>
</feature>
<sequence>MPGASSARLLRSLLAPRPWQRSIGLRAGALVDPASGLVIDGFSDGPPPVDLELLGAVALELMRVSPLIVEATGTGPVPERPRRVFVESGRSSHLIVTGAFDARREPVLVTVVVDGGWKVADRAGRRLAAIPVLDLHHEQPALGAAVLPRRRGSPPAAGSDLETTVRVPRPRPYADLWWTRPPTTHASGARPTPYKRS</sequence>
<dbReference type="STRING" id="2074.BG845_06388"/>
<keyword evidence="3" id="KW-1185">Reference proteome</keyword>
<evidence type="ECO:0000256" key="1">
    <source>
        <dbReference type="SAM" id="MobiDB-lite"/>
    </source>
</evidence>
<dbReference type="EMBL" id="MIGB01000060">
    <property type="protein sequence ID" value="OSY35005.1"/>
    <property type="molecule type" value="Genomic_DNA"/>
</dbReference>
<dbReference type="Proteomes" id="UP000194360">
    <property type="component" value="Unassembled WGS sequence"/>
</dbReference>